<reference evidence="1 2" key="1">
    <citation type="journal article" date="2018" name="Front. Plant Sci.">
        <title>Red Clover (Trifolium pratense) and Zigzag Clover (T. medium) - A Picture of Genomic Similarities and Differences.</title>
        <authorList>
            <person name="Dluhosova J."/>
            <person name="Istvanek J."/>
            <person name="Nedelnik J."/>
            <person name="Repkova J."/>
        </authorList>
    </citation>
    <scope>NUCLEOTIDE SEQUENCE [LARGE SCALE GENOMIC DNA]</scope>
    <source>
        <strain evidence="2">cv. 10/8</strain>
        <tissue evidence="1">Leaf</tissue>
    </source>
</reference>
<dbReference type="EMBL" id="LXQA010031994">
    <property type="protein sequence ID" value="MCH96296.1"/>
    <property type="molecule type" value="Genomic_DNA"/>
</dbReference>
<comment type="caution">
    <text evidence="1">The sequence shown here is derived from an EMBL/GenBank/DDBJ whole genome shotgun (WGS) entry which is preliminary data.</text>
</comment>
<organism evidence="1 2">
    <name type="scientific">Trifolium medium</name>
    <dbReference type="NCBI Taxonomy" id="97028"/>
    <lineage>
        <taxon>Eukaryota</taxon>
        <taxon>Viridiplantae</taxon>
        <taxon>Streptophyta</taxon>
        <taxon>Embryophyta</taxon>
        <taxon>Tracheophyta</taxon>
        <taxon>Spermatophyta</taxon>
        <taxon>Magnoliopsida</taxon>
        <taxon>eudicotyledons</taxon>
        <taxon>Gunneridae</taxon>
        <taxon>Pentapetalae</taxon>
        <taxon>rosids</taxon>
        <taxon>fabids</taxon>
        <taxon>Fabales</taxon>
        <taxon>Fabaceae</taxon>
        <taxon>Papilionoideae</taxon>
        <taxon>50 kb inversion clade</taxon>
        <taxon>NPAAA clade</taxon>
        <taxon>Hologalegina</taxon>
        <taxon>IRL clade</taxon>
        <taxon>Trifolieae</taxon>
        <taxon>Trifolium</taxon>
    </lineage>
</organism>
<accession>A0A392N914</accession>
<dbReference type="AlphaFoldDB" id="A0A392N914"/>
<name>A0A392N914_9FABA</name>
<evidence type="ECO:0000313" key="2">
    <source>
        <dbReference type="Proteomes" id="UP000265520"/>
    </source>
</evidence>
<gene>
    <name evidence="1" type="ORF">A2U01_0017280</name>
</gene>
<proteinExistence type="predicted"/>
<evidence type="ECO:0000313" key="1">
    <source>
        <dbReference type="EMBL" id="MCH96296.1"/>
    </source>
</evidence>
<protein>
    <submittedName>
        <fullName evidence="1">Uncharacterized protein</fullName>
    </submittedName>
</protein>
<dbReference type="Proteomes" id="UP000265520">
    <property type="component" value="Unassembled WGS sequence"/>
</dbReference>
<sequence>MHWCILAMHRFKLLSNSQPLRFVSVQTNLVSVQDSLGFLTFVPCTGAFYTCIGSFFSGLLAPVQLQDAPVHQT</sequence>
<keyword evidence="2" id="KW-1185">Reference proteome</keyword>